<name>A0ABQ5M0N2_9FIRM</name>
<protein>
    <submittedName>
        <fullName evidence="8">Glycosyl transferase</fullName>
    </submittedName>
</protein>
<evidence type="ECO:0000256" key="4">
    <source>
        <dbReference type="ARBA" id="ARBA00023136"/>
    </source>
</evidence>
<evidence type="ECO:0000259" key="6">
    <source>
        <dbReference type="Pfam" id="PF00535"/>
    </source>
</evidence>
<dbReference type="InterPro" id="IPR029044">
    <property type="entry name" value="Nucleotide-diphossugar_trans"/>
</dbReference>
<organism evidence="8 9">
    <name type="scientific">Lacrimispora amygdalina</name>
    <dbReference type="NCBI Taxonomy" id="253257"/>
    <lineage>
        <taxon>Bacteria</taxon>
        <taxon>Bacillati</taxon>
        <taxon>Bacillota</taxon>
        <taxon>Clostridia</taxon>
        <taxon>Lachnospirales</taxon>
        <taxon>Lachnospiraceae</taxon>
        <taxon>Lacrimispora</taxon>
    </lineage>
</organism>
<comment type="caution">
    <text evidence="8">The sequence shown here is derived from an EMBL/GenBank/DDBJ whole genome shotgun (WGS) entry which is preliminary data.</text>
</comment>
<comment type="subcellular location">
    <subcellularLocation>
        <location evidence="1">Membrane</location>
        <topology evidence="1">Multi-pass membrane protein</topology>
    </subcellularLocation>
</comment>
<dbReference type="PANTHER" id="PTHR10859:SF114">
    <property type="entry name" value="DOLICHOL-PHOSPHATE MANNOSYLTRANSFERASE"/>
    <property type="match status" value="1"/>
</dbReference>
<feature type="transmembrane region" description="Helical" evidence="5">
    <location>
        <begin position="316"/>
        <end position="333"/>
    </location>
</feature>
<dbReference type="RefSeq" id="WP_138205328.1">
    <property type="nucleotide sequence ID" value="NZ_BRPJ01000007.1"/>
</dbReference>
<feature type="domain" description="GtrA/DPMS transmembrane" evidence="7">
    <location>
        <begin position="223"/>
        <end position="339"/>
    </location>
</feature>
<dbReference type="InterPro" id="IPR007267">
    <property type="entry name" value="GtrA_DPMS_TM"/>
</dbReference>
<proteinExistence type="predicted"/>
<evidence type="ECO:0000256" key="5">
    <source>
        <dbReference type="SAM" id="Phobius"/>
    </source>
</evidence>
<keyword evidence="8" id="KW-0808">Transferase</keyword>
<dbReference type="EMBL" id="BRPJ01000007">
    <property type="protein sequence ID" value="GLB28491.1"/>
    <property type="molecule type" value="Genomic_DNA"/>
</dbReference>
<sequence length="351" mass="39913">MNATVIIPAYDPEENLQRIVDRVWDLGNHVIVVDDGSDISKSDIFHRLSEKAIVIHHEKNEGKGAAIKTALKYIKENLWDCNVIGVMDADGQHLPEDMEKLVMKANNRENAMILGVRSIGEDMPLKSRLGNAITRFVFHSLSGVKVSDTQTGLRAFSYKLIDKLLQVEGTRYEYETNVLFYCAKTEVPIIEVPIKTIYHDKENSCSHFHAIRDSYRIYRDILKFSLSSFSSFILDYVLFCILTVLFPAGGVGILFANILARMISGGYNYFMNCRFVFQTGTKTQTALQYLTLAICILVMNSIFLQIYAGIFQIPVYMAKVLTEISLFVISFFVQKKIIFRHKVSGRGMIKE</sequence>
<dbReference type="Pfam" id="PF00535">
    <property type="entry name" value="Glycos_transf_2"/>
    <property type="match status" value="1"/>
</dbReference>
<feature type="transmembrane region" description="Helical" evidence="5">
    <location>
        <begin position="289"/>
        <end position="310"/>
    </location>
</feature>
<dbReference type="Proteomes" id="UP001419084">
    <property type="component" value="Unassembled WGS sequence"/>
</dbReference>
<accession>A0ABQ5M0N2</accession>
<evidence type="ECO:0000256" key="1">
    <source>
        <dbReference type="ARBA" id="ARBA00004141"/>
    </source>
</evidence>
<dbReference type="Gene3D" id="3.90.550.10">
    <property type="entry name" value="Spore Coat Polysaccharide Biosynthesis Protein SpsA, Chain A"/>
    <property type="match status" value="1"/>
</dbReference>
<keyword evidence="4 5" id="KW-0472">Membrane</keyword>
<dbReference type="PANTHER" id="PTHR10859">
    <property type="entry name" value="GLYCOSYL TRANSFERASE"/>
    <property type="match status" value="1"/>
</dbReference>
<evidence type="ECO:0000313" key="8">
    <source>
        <dbReference type="EMBL" id="GLB28491.1"/>
    </source>
</evidence>
<dbReference type="Pfam" id="PF04138">
    <property type="entry name" value="GtrA_DPMS_TM"/>
    <property type="match status" value="1"/>
</dbReference>
<dbReference type="GO" id="GO:0016740">
    <property type="term" value="F:transferase activity"/>
    <property type="evidence" value="ECO:0007669"/>
    <property type="project" value="UniProtKB-KW"/>
</dbReference>
<keyword evidence="9" id="KW-1185">Reference proteome</keyword>
<evidence type="ECO:0000313" key="9">
    <source>
        <dbReference type="Proteomes" id="UP001419084"/>
    </source>
</evidence>
<feature type="domain" description="Glycosyltransferase 2-like" evidence="6">
    <location>
        <begin position="4"/>
        <end position="156"/>
    </location>
</feature>
<evidence type="ECO:0000256" key="2">
    <source>
        <dbReference type="ARBA" id="ARBA00022692"/>
    </source>
</evidence>
<evidence type="ECO:0000256" key="3">
    <source>
        <dbReference type="ARBA" id="ARBA00022989"/>
    </source>
</evidence>
<dbReference type="SUPFAM" id="SSF53448">
    <property type="entry name" value="Nucleotide-diphospho-sugar transferases"/>
    <property type="match status" value="1"/>
</dbReference>
<evidence type="ECO:0000259" key="7">
    <source>
        <dbReference type="Pfam" id="PF04138"/>
    </source>
</evidence>
<dbReference type="InterPro" id="IPR001173">
    <property type="entry name" value="Glyco_trans_2-like"/>
</dbReference>
<keyword evidence="2 5" id="KW-0812">Transmembrane</keyword>
<reference evidence="8 9" key="1">
    <citation type="journal article" date="2024" name="Int. J. Syst. Evol. Microbiol.">
        <title>Lacrimispora brassicae sp. nov. isolated from fermented cabbage, and proposal of Clostridium indicum Gundawar et al. 2019 and Clostridium methoxybenzovorans Mechichi et al. 1999 as heterotypic synonyms of Lacrimispora amygdalina (Parshina et al. 2003) Haas and Blanchard 2020 and Lacrimispora indolis (McClung and McCoy 1957) Haas and Blanchard 2020, respectively.</title>
        <authorList>
            <person name="Kobayashi H."/>
            <person name="Tanizawa Y."/>
            <person name="Sakamoto M."/>
            <person name="Ohkuma M."/>
            <person name="Tohno M."/>
        </authorList>
    </citation>
    <scope>NUCLEOTIDE SEQUENCE [LARGE SCALE GENOMIC DNA]</scope>
    <source>
        <strain evidence="8 9">DSM 12857</strain>
    </source>
</reference>
<gene>
    <name evidence="8" type="ORF">LAD12857_04140</name>
</gene>
<keyword evidence="3 5" id="KW-1133">Transmembrane helix</keyword>
<dbReference type="CDD" id="cd04179">
    <property type="entry name" value="DPM_DPG-synthase_like"/>
    <property type="match status" value="1"/>
</dbReference>